<evidence type="ECO:0000313" key="6">
    <source>
        <dbReference type="EMBL" id="GAA0605399.1"/>
    </source>
</evidence>
<feature type="domain" description="IclR-ED" evidence="5">
    <location>
        <begin position="63"/>
        <end position="246"/>
    </location>
</feature>
<dbReference type="Pfam" id="PF01614">
    <property type="entry name" value="IclR_C"/>
    <property type="match status" value="1"/>
</dbReference>
<dbReference type="EMBL" id="BAAADE010000003">
    <property type="protein sequence ID" value="GAA0605399.1"/>
    <property type="molecule type" value="Genomic_DNA"/>
</dbReference>
<organism evidence="6 7">
    <name type="scientific">Paenochrobactrum glaciei</name>
    <dbReference type="NCBI Taxonomy" id="486407"/>
    <lineage>
        <taxon>Bacteria</taxon>
        <taxon>Pseudomonadati</taxon>
        <taxon>Pseudomonadota</taxon>
        <taxon>Alphaproteobacteria</taxon>
        <taxon>Hyphomicrobiales</taxon>
        <taxon>Brucellaceae</taxon>
        <taxon>Paenochrobactrum</taxon>
    </lineage>
</organism>
<dbReference type="Gene3D" id="1.10.10.10">
    <property type="entry name" value="Winged helix-like DNA-binding domain superfamily/Winged helix DNA-binding domain"/>
    <property type="match status" value="1"/>
</dbReference>
<dbReference type="Gene3D" id="3.30.450.40">
    <property type="match status" value="1"/>
</dbReference>
<dbReference type="InterPro" id="IPR036390">
    <property type="entry name" value="WH_DNA-bd_sf"/>
</dbReference>
<name>A0ABP3R8D8_9HYPH</name>
<dbReference type="InterPro" id="IPR029016">
    <property type="entry name" value="GAF-like_dom_sf"/>
</dbReference>
<evidence type="ECO:0000259" key="5">
    <source>
        <dbReference type="PROSITE" id="PS51078"/>
    </source>
</evidence>
<dbReference type="SUPFAM" id="SSF55781">
    <property type="entry name" value="GAF domain-like"/>
    <property type="match status" value="1"/>
</dbReference>
<dbReference type="Pfam" id="PF09339">
    <property type="entry name" value="HTH_IclR"/>
    <property type="match status" value="1"/>
</dbReference>
<dbReference type="PROSITE" id="PS51078">
    <property type="entry name" value="ICLR_ED"/>
    <property type="match status" value="1"/>
</dbReference>
<evidence type="ECO:0000256" key="1">
    <source>
        <dbReference type="ARBA" id="ARBA00023015"/>
    </source>
</evidence>
<keyword evidence="1" id="KW-0805">Transcription regulation</keyword>
<dbReference type="PANTHER" id="PTHR30136">
    <property type="entry name" value="HELIX-TURN-HELIX TRANSCRIPTIONAL REGULATOR, ICLR FAMILY"/>
    <property type="match status" value="1"/>
</dbReference>
<evidence type="ECO:0000259" key="4">
    <source>
        <dbReference type="PROSITE" id="PS51077"/>
    </source>
</evidence>
<proteinExistence type="predicted"/>
<dbReference type="SUPFAM" id="SSF46785">
    <property type="entry name" value="Winged helix' DNA-binding domain"/>
    <property type="match status" value="1"/>
</dbReference>
<reference evidence="7" key="1">
    <citation type="journal article" date="2019" name="Int. J. Syst. Evol. Microbiol.">
        <title>The Global Catalogue of Microorganisms (GCM) 10K type strain sequencing project: providing services to taxonomists for standard genome sequencing and annotation.</title>
        <authorList>
            <consortium name="The Broad Institute Genomics Platform"/>
            <consortium name="The Broad Institute Genome Sequencing Center for Infectious Disease"/>
            <person name="Wu L."/>
            <person name="Ma J."/>
        </authorList>
    </citation>
    <scope>NUCLEOTIDE SEQUENCE [LARGE SCALE GENOMIC DNA]</scope>
    <source>
        <strain evidence="7">JCM 15115</strain>
    </source>
</reference>
<gene>
    <name evidence="6" type="primary">blcR</name>
    <name evidence="6" type="ORF">GCM10008943_21260</name>
</gene>
<dbReference type="InterPro" id="IPR014757">
    <property type="entry name" value="Tscrpt_reg_IclR_C"/>
</dbReference>
<feature type="domain" description="HTH iclR-type" evidence="4">
    <location>
        <begin position="1"/>
        <end position="62"/>
    </location>
</feature>
<evidence type="ECO:0000313" key="7">
    <source>
        <dbReference type="Proteomes" id="UP001424441"/>
    </source>
</evidence>
<keyword evidence="2" id="KW-0238">DNA-binding</keyword>
<sequence>MPALRRAVAILDMVSGAGGTLNAADITRQASLPKSTVHGLLSVMTELNLLVKNDDGRFTTGAHPMRWANSFLGQMDIVSIFRNYFAADLELAPYTVTLTIRDHDEVVYIGCRNSDQPLGHSFRIGMRLPAPYTATGKMLLSELPDDVLSDMFSHGLPPALSAKSVKTISLLQQELADTRKRGYSIDDGQIREGMICIGAAIRDHTGQANAGIAISLMKSEATAETVEKLGCTMQKAAAELSQQMGYSR</sequence>
<dbReference type="InterPro" id="IPR005471">
    <property type="entry name" value="Tscrpt_reg_IclR_N"/>
</dbReference>
<evidence type="ECO:0000256" key="2">
    <source>
        <dbReference type="ARBA" id="ARBA00023125"/>
    </source>
</evidence>
<keyword evidence="3" id="KW-0804">Transcription</keyword>
<keyword evidence="7" id="KW-1185">Reference proteome</keyword>
<dbReference type="Proteomes" id="UP001424441">
    <property type="component" value="Unassembled WGS sequence"/>
</dbReference>
<dbReference type="PANTHER" id="PTHR30136:SF24">
    <property type="entry name" value="HTH-TYPE TRANSCRIPTIONAL REPRESSOR ALLR"/>
    <property type="match status" value="1"/>
</dbReference>
<comment type="caution">
    <text evidence="6">The sequence shown here is derived from an EMBL/GenBank/DDBJ whole genome shotgun (WGS) entry which is preliminary data.</text>
</comment>
<evidence type="ECO:0000256" key="3">
    <source>
        <dbReference type="ARBA" id="ARBA00023163"/>
    </source>
</evidence>
<dbReference type="InterPro" id="IPR036388">
    <property type="entry name" value="WH-like_DNA-bd_sf"/>
</dbReference>
<protein>
    <submittedName>
        <fullName evidence="6">IclR family transcriptional regulator BlcR</fullName>
    </submittedName>
</protein>
<dbReference type="InterPro" id="IPR050707">
    <property type="entry name" value="HTH_MetabolicPath_Reg"/>
</dbReference>
<dbReference type="PROSITE" id="PS51077">
    <property type="entry name" value="HTH_ICLR"/>
    <property type="match status" value="1"/>
</dbReference>
<accession>A0ABP3R8D8</accession>
<dbReference type="SMART" id="SM00346">
    <property type="entry name" value="HTH_ICLR"/>
    <property type="match status" value="1"/>
</dbReference>